<accession>A0A371G4B3</accession>
<dbReference type="OrthoDB" id="1747743at2759"/>
<dbReference type="PANTHER" id="PTHR35046:SF9">
    <property type="entry name" value="RNA-DIRECTED DNA POLYMERASE"/>
    <property type="match status" value="1"/>
</dbReference>
<evidence type="ECO:0000313" key="2">
    <source>
        <dbReference type="Proteomes" id="UP000257109"/>
    </source>
</evidence>
<name>A0A371G4B3_MUCPR</name>
<comment type="caution">
    <text evidence="1">The sequence shown here is derived from an EMBL/GenBank/DDBJ whole genome shotgun (WGS) entry which is preliminary data.</text>
</comment>
<dbReference type="Proteomes" id="UP000257109">
    <property type="component" value="Unassembled WGS sequence"/>
</dbReference>
<protein>
    <submittedName>
        <fullName evidence="1">Uncharacterized protein</fullName>
    </submittedName>
</protein>
<proteinExistence type="predicted"/>
<gene>
    <name evidence="1" type="ORF">CR513_33395</name>
</gene>
<keyword evidence="2" id="KW-1185">Reference proteome</keyword>
<organism evidence="1 2">
    <name type="scientific">Mucuna pruriens</name>
    <name type="common">Velvet bean</name>
    <name type="synonym">Dolichos pruriens</name>
    <dbReference type="NCBI Taxonomy" id="157652"/>
    <lineage>
        <taxon>Eukaryota</taxon>
        <taxon>Viridiplantae</taxon>
        <taxon>Streptophyta</taxon>
        <taxon>Embryophyta</taxon>
        <taxon>Tracheophyta</taxon>
        <taxon>Spermatophyta</taxon>
        <taxon>Magnoliopsida</taxon>
        <taxon>eudicotyledons</taxon>
        <taxon>Gunneridae</taxon>
        <taxon>Pentapetalae</taxon>
        <taxon>rosids</taxon>
        <taxon>fabids</taxon>
        <taxon>Fabales</taxon>
        <taxon>Fabaceae</taxon>
        <taxon>Papilionoideae</taxon>
        <taxon>50 kb inversion clade</taxon>
        <taxon>NPAAA clade</taxon>
        <taxon>indigoferoid/millettioid clade</taxon>
        <taxon>Phaseoleae</taxon>
        <taxon>Mucuna</taxon>
    </lineage>
</organism>
<sequence>MRLMKRKAFDVDSHVTKPSNPTVLTTFLRDGGSCANVASEGLVKKLALPTIVHPRSYRLQWLSEKRKLLMDKQVEVIFTLEGYEDKVVCDVVPMEATHFLLGRP</sequence>
<feature type="non-terminal residue" evidence="1">
    <location>
        <position position="1"/>
    </location>
</feature>
<dbReference type="CDD" id="cd00303">
    <property type="entry name" value="retropepsin_like"/>
    <property type="match status" value="1"/>
</dbReference>
<evidence type="ECO:0000313" key="1">
    <source>
        <dbReference type="EMBL" id="RDX85415.1"/>
    </source>
</evidence>
<dbReference type="EMBL" id="QJKJ01006802">
    <property type="protein sequence ID" value="RDX85415.1"/>
    <property type="molecule type" value="Genomic_DNA"/>
</dbReference>
<dbReference type="PANTHER" id="PTHR35046">
    <property type="entry name" value="ZINC KNUCKLE (CCHC-TYPE) FAMILY PROTEIN"/>
    <property type="match status" value="1"/>
</dbReference>
<reference evidence="1" key="1">
    <citation type="submission" date="2018-05" db="EMBL/GenBank/DDBJ databases">
        <title>Draft genome of Mucuna pruriens seed.</title>
        <authorList>
            <person name="Nnadi N.E."/>
            <person name="Vos R."/>
            <person name="Hasami M.H."/>
            <person name="Devisetty U.K."/>
            <person name="Aguiy J.C."/>
        </authorList>
    </citation>
    <scope>NUCLEOTIDE SEQUENCE [LARGE SCALE GENOMIC DNA]</scope>
    <source>
        <strain evidence="1">JCA_2017</strain>
    </source>
</reference>
<dbReference type="AlphaFoldDB" id="A0A371G4B3"/>